<protein>
    <recommendedName>
        <fullName evidence="10">Palmitoyltransferase</fullName>
        <ecNumber evidence="10">2.3.1.225</ecNumber>
    </recommendedName>
</protein>
<dbReference type="GO" id="GO:0006612">
    <property type="term" value="P:protein targeting to membrane"/>
    <property type="evidence" value="ECO:0007669"/>
    <property type="project" value="TreeGrafter"/>
</dbReference>
<accession>A0AAV9Y0Y4</accession>
<sequence>MEGDKRERNKKLKIIFKCIGSLFLIISPCILYFFTATSWLCNNGGSSLVAFNVIFFLLMIIFMFLTHWKNPGVIFNSNKKDLNKDTNSKNNKIINMNTCSNNSIYKNINSSASFFPSLSGIPPTNSFEMVVNGQVVKVKYCDTCGIIRPPRSVHCNVCDSCIDKFDHHCPWVGTCIGSGNYRYFIMFLILLFISEILFIVGSSWMVNHFFLQARNDLKLGDSTKIFVHTMENAGGPAVVIGFSSFTILFSASLIILHCYTAIFNKTTYEQIKRTYSEISNPWSSGILRNIRQVFMNQSLPTSN</sequence>
<evidence type="ECO:0000313" key="13">
    <source>
        <dbReference type="Proteomes" id="UP001311799"/>
    </source>
</evidence>
<dbReference type="Proteomes" id="UP001311799">
    <property type="component" value="Unassembled WGS sequence"/>
</dbReference>
<dbReference type="GO" id="GO:0005794">
    <property type="term" value="C:Golgi apparatus"/>
    <property type="evidence" value="ECO:0007669"/>
    <property type="project" value="TreeGrafter"/>
</dbReference>
<dbReference type="Pfam" id="PF01529">
    <property type="entry name" value="DHHC"/>
    <property type="match status" value="1"/>
</dbReference>
<dbReference type="PANTHER" id="PTHR22883:SF43">
    <property type="entry name" value="PALMITOYLTRANSFERASE APP"/>
    <property type="match status" value="1"/>
</dbReference>
<evidence type="ECO:0000313" key="12">
    <source>
        <dbReference type="EMBL" id="KAK6588361.1"/>
    </source>
</evidence>
<feature type="transmembrane region" description="Helical" evidence="10">
    <location>
        <begin position="46"/>
        <end position="65"/>
    </location>
</feature>
<comment type="similarity">
    <text evidence="10">Belongs to the DHHC palmitoyltransferase family.</text>
</comment>
<dbReference type="GO" id="GO:0005783">
    <property type="term" value="C:endoplasmic reticulum"/>
    <property type="evidence" value="ECO:0007669"/>
    <property type="project" value="TreeGrafter"/>
</dbReference>
<proteinExistence type="inferred from homology"/>
<evidence type="ECO:0000256" key="4">
    <source>
        <dbReference type="ARBA" id="ARBA00022989"/>
    </source>
</evidence>
<keyword evidence="6" id="KW-0564">Palmitate</keyword>
<evidence type="ECO:0000256" key="3">
    <source>
        <dbReference type="ARBA" id="ARBA00022692"/>
    </source>
</evidence>
<keyword evidence="8 10" id="KW-0012">Acyltransferase</keyword>
<evidence type="ECO:0000256" key="10">
    <source>
        <dbReference type="RuleBase" id="RU079119"/>
    </source>
</evidence>
<feature type="transmembrane region" description="Helical" evidence="10">
    <location>
        <begin position="183"/>
        <end position="206"/>
    </location>
</feature>
<gene>
    <name evidence="12" type="ORF">RS030_6898</name>
</gene>
<evidence type="ECO:0000259" key="11">
    <source>
        <dbReference type="Pfam" id="PF01529"/>
    </source>
</evidence>
<evidence type="ECO:0000256" key="8">
    <source>
        <dbReference type="ARBA" id="ARBA00023315"/>
    </source>
</evidence>
<keyword evidence="13" id="KW-1185">Reference proteome</keyword>
<keyword evidence="7" id="KW-0449">Lipoprotein</keyword>
<comment type="caution">
    <text evidence="12">The sequence shown here is derived from an EMBL/GenBank/DDBJ whole genome shotgun (WGS) entry which is preliminary data.</text>
</comment>
<dbReference type="InterPro" id="IPR001594">
    <property type="entry name" value="Palmitoyltrfase_DHHC"/>
</dbReference>
<evidence type="ECO:0000256" key="9">
    <source>
        <dbReference type="ARBA" id="ARBA00048048"/>
    </source>
</evidence>
<evidence type="ECO:0000256" key="7">
    <source>
        <dbReference type="ARBA" id="ARBA00023288"/>
    </source>
</evidence>
<evidence type="ECO:0000256" key="6">
    <source>
        <dbReference type="ARBA" id="ARBA00023139"/>
    </source>
</evidence>
<evidence type="ECO:0000256" key="5">
    <source>
        <dbReference type="ARBA" id="ARBA00023136"/>
    </source>
</evidence>
<dbReference type="AlphaFoldDB" id="A0AAV9Y0Y4"/>
<keyword evidence="2 10" id="KW-0808">Transferase</keyword>
<comment type="subcellular location">
    <subcellularLocation>
        <location evidence="1">Endomembrane system</location>
        <topology evidence="1">Multi-pass membrane protein</topology>
    </subcellularLocation>
</comment>
<organism evidence="12 13">
    <name type="scientific">Cryptosporidium xiaoi</name>
    <dbReference type="NCBI Taxonomy" id="659607"/>
    <lineage>
        <taxon>Eukaryota</taxon>
        <taxon>Sar</taxon>
        <taxon>Alveolata</taxon>
        <taxon>Apicomplexa</taxon>
        <taxon>Conoidasida</taxon>
        <taxon>Coccidia</taxon>
        <taxon>Eucoccidiorida</taxon>
        <taxon>Eimeriorina</taxon>
        <taxon>Cryptosporidiidae</taxon>
        <taxon>Cryptosporidium</taxon>
    </lineage>
</organism>
<evidence type="ECO:0000256" key="1">
    <source>
        <dbReference type="ARBA" id="ARBA00004127"/>
    </source>
</evidence>
<keyword evidence="4 10" id="KW-1133">Transmembrane helix</keyword>
<keyword evidence="5 10" id="KW-0472">Membrane</keyword>
<dbReference type="PROSITE" id="PS50216">
    <property type="entry name" value="DHHC"/>
    <property type="match status" value="1"/>
</dbReference>
<keyword evidence="3 10" id="KW-0812">Transmembrane</keyword>
<evidence type="ECO:0000256" key="2">
    <source>
        <dbReference type="ARBA" id="ARBA00022679"/>
    </source>
</evidence>
<comment type="catalytic activity">
    <reaction evidence="9 10">
        <text>L-cysteinyl-[protein] + hexadecanoyl-CoA = S-hexadecanoyl-L-cysteinyl-[protein] + CoA</text>
        <dbReference type="Rhea" id="RHEA:36683"/>
        <dbReference type="Rhea" id="RHEA-COMP:10131"/>
        <dbReference type="Rhea" id="RHEA-COMP:11032"/>
        <dbReference type="ChEBI" id="CHEBI:29950"/>
        <dbReference type="ChEBI" id="CHEBI:57287"/>
        <dbReference type="ChEBI" id="CHEBI:57379"/>
        <dbReference type="ChEBI" id="CHEBI:74151"/>
        <dbReference type="EC" id="2.3.1.225"/>
    </reaction>
</comment>
<dbReference type="GO" id="GO:0019706">
    <property type="term" value="F:protein-cysteine S-palmitoyltransferase activity"/>
    <property type="evidence" value="ECO:0007669"/>
    <property type="project" value="UniProtKB-EC"/>
</dbReference>
<comment type="domain">
    <text evidence="10">The DHHC domain is required for palmitoyltransferase activity.</text>
</comment>
<name>A0AAV9Y0Y4_9CRYT</name>
<dbReference type="EC" id="2.3.1.225" evidence="10"/>
<dbReference type="PANTHER" id="PTHR22883">
    <property type="entry name" value="ZINC FINGER DHHC DOMAIN CONTAINING PROTEIN"/>
    <property type="match status" value="1"/>
</dbReference>
<feature type="transmembrane region" description="Helical" evidence="10">
    <location>
        <begin position="237"/>
        <end position="263"/>
    </location>
</feature>
<dbReference type="InterPro" id="IPR039859">
    <property type="entry name" value="PFA4/ZDH16/20/ERF2-like"/>
</dbReference>
<feature type="transmembrane region" description="Helical" evidence="10">
    <location>
        <begin position="14"/>
        <end position="34"/>
    </location>
</feature>
<feature type="domain" description="Palmitoyltransferase DHHC" evidence="11">
    <location>
        <begin position="139"/>
        <end position="273"/>
    </location>
</feature>
<reference evidence="12 13" key="1">
    <citation type="submission" date="2023-10" db="EMBL/GenBank/DDBJ databases">
        <title>Comparative genomics analysis reveals potential genetic determinants of host preference in Cryptosporidium xiaoi.</title>
        <authorList>
            <person name="Xiao L."/>
            <person name="Li J."/>
        </authorList>
    </citation>
    <scope>NUCLEOTIDE SEQUENCE [LARGE SCALE GENOMIC DNA]</scope>
    <source>
        <strain evidence="12 13">52996</strain>
    </source>
</reference>
<dbReference type="EMBL" id="JAWDEY010000034">
    <property type="protein sequence ID" value="KAK6588361.1"/>
    <property type="molecule type" value="Genomic_DNA"/>
</dbReference>